<organism evidence="1 2">
    <name type="scientific">Pseudomonas syringae</name>
    <dbReference type="NCBI Taxonomy" id="317"/>
    <lineage>
        <taxon>Bacteria</taxon>
        <taxon>Pseudomonadati</taxon>
        <taxon>Pseudomonadota</taxon>
        <taxon>Gammaproteobacteria</taxon>
        <taxon>Pseudomonadales</taxon>
        <taxon>Pseudomonadaceae</taxon>
        <taxon>Pseudomonas</taxon>
    </lineage>
</organism>
<name>A0A085V7B3_PSESX</name>
<dbReference type="AlphaFoldDB" id="A0A085V7B3"/>
<dbReference type="RefSeq" id="WP_032631596.1">
    <property type="nucleotide sequence ID" value="NZ_JPQU01000089.1"/>
</dbReference>
<dbReference type="OrthoDB" id="6902194at2"/>
<comment type="caution">
    <text evidence="1">The sequence shown here is derived from an EMBL/GenBank/DDBJ whole genome shotgun (WGS) entry which is preliminary data.</text>
</comment>
<dbReference type="InterPro" id="IPR046685">
    <property type="entry name" value="DUF6555"/>
</dbReference>
<dbReference type="Proteomes" id="UP000028631">
    <property type="component" value="Unassembled WGS sequence"/>
</dbReference>
<proteinExistence type="predicted"/>
<dbReference type="Pfam" id="PF20192">
    <property type="entry name" value="DUF6555"/>
    <property type="match status" value="1"/>
</dbReference>
<protein>
    <submittedName>
        <fullName evidence="1">Uncharacterized protein</fullName>
    </submittedName>
</protein>
<keyword evidence="2" id="KW-1185">Reference proteome</keyword>
<evidence type="ECO:0000313" key="2">
    <source>
        <dbReference type="Proteomes" id="UP000028631"/>
    </source>
</evidence>
<sequence length="80" mass="9179">MNDQMDFEIHYQFRGEPRHFCHQALQLCESDALHFATLHAGVWQLNDTVAARPIRLAILQAEGLGVTQVHWKKTPLAEKV</sequence>
<evidence type="ECO:0000313" key="1">
    <source>
        <dbReference type="EMBL" id="KFE51326.1"/>
    </source>
</evidence>
<dbReference type="PATRIC" id="fig|317.175.peg.5011"/>
<gene>
    <name evidence="1" type="ORF">IV01_24030</name>
</gene>
<dbReference type="EMBL" id="JPQU01000089">
    <property type="protein sequence ID" value="KFE51326.1"/>
    <property type="molecule type" value="Genomic_DNA"/>
</dbReference>
<reference evidence="1 2" key="1">
    <citation type="submission" date="2014-07" db="EMBL/GenBank/DDBJ databases">
        <title>Draft Genome Sequences of Environmental Pseudomonas syringae strains.</title>
        <authorList>
            <person name="Baltrus D.A."/>
            <person name="Berge O."/>
            <person name="Morris C."/>
        </authorList>
    </citation>
    <scope>NUCLEOTIDE SEQUENCE [LARGE SCALE GENOMIC DNA]</scope>
    <source>
        <strain evidence="1 2">GAW0119</strain>
    </source>
</reference>
<accession>A0A085V7B3</accession>